<sequence length="133" mass="14963">MSILKTFINHVDTQADEMQEAARPSKGKGRAFSSRPRIKFITSPANVVDATVAANALASFTTLTILRSVENVDRPAKKAKVEVVQKLTSLQLALQQKEEREKFAQEMVRGRKLKRRRGTPSDKIYFPNNPHNT</sequence>
<reference evidence="2" key="2">
    <citation type="submission" date="2021-03" db="UniProtKB">
        <authorList>
            <consortium name="EnsemblPlants"/>
        </authorList>
    </citation>
    <scope>IDENTIFICATION</scope>
</reference>
<evidence type="ECO:0000313" key="2">
    <source>
        <dbReference type="EnsemblPlants" id="cds.evm.model.03.476"/>
    </source>
</evidence>
<dbReference type="EMBL" id="UZAU01000258">
    <property type="status" value="NOT_ANNOTATED_CDS"/>
    <property type="molecule type" value="Genomic_DNA"/>
</dbReference>
<accession>A0A803P970</accession>
<dbReference type="Proteomes" id="UP000596661">
    <property type="component" value="Chromosome 3"/>
</dbReference>
<feature type="region of interest" description="Disordered" evidence="1">
    <location>
        <begin position="105"/>
        <end position="133"/>
    </location>
</feature>
<evidence type="ECO:0000256" key="1">
    <source>
        <dbReference type="SAM" id="MobiDB-lite"/>
    </source>
</evidence>
<dbReference type="AlphaFoldDB" id="A0A803P970"/>
<reference evidence="2" key="1">
    <citation type="submission" date="2018-11" db="EMBL/GenBank/DDBJ databases">
        <authorList>
            <person name="Grassa J C."/>
        </authorList>
    </citation>
    <scope>NUCLEOTIDE SEQUENCE [LARGE SCALE GENOMIC DNA]</scope>
</reference>
<organism evidence="2 3">
    <name type="scientific">Cannabis sativa</name>
    <name type="common">Hemp</name>
    <name type="synonym">Marijuana</name>
    <dbReference type="NCBI Taxonomy" id="3483"/>
    <lineage>
        <taxon>Eukaryota</taxon>
        <taxon>Viridiplantae</taxon>
        <taxon>Streptophyta</taxon>
        <taxon>Embryophyta</taxon>
        <taxon>Tracheophyta</taxon>
        <taxon>Spermatophyta</taxon>
        <taxon>Magnoliopsida</taxon>
        <taxon>eudicotyledons</taxon>
        <taxon>Gunneridae</taxon>
        <taxon>Pentapetalae</taxon>
        <taxon>rosids</taxon>
        <taxon>fabids</taxon>
        <taxon>Rosales</taxon>
        <taxon>Cannabaceae</taxon>
        <taxon>Cannabis</taxon>
    </lineage>
</organism>
<name>A0A803P970_CANSA</name>
<evidence type="ECO:0000313" key="3">
    <source>
        <dbReference type="Proteomes" id="UP000596661"/>
    </source>
</evidence>
<dbReference type="EnsemblPlants" id="evm.model.03.476">
    <property type="protein sequence ID" value="cds.evm.model.03.476"/>
    <property type="gene ID" value="evm.TU.03.476"/>
</dbReference>
<dbReference type="Gramene" id="evm.model.03.476">
    <property type="protein sequence ID" value="cds.evm.model.03.476"/>
    <property type="gene ID" value="evm.TU.03.476"/>
</dbReference>
<proteinExistence type="predicted"/>
<keyword evidence="3" id="KW-1185">Reference proteome</keyword>
<protein>
    <submittedName>
        <fullName evidence="2">Uncharacterized protein</fullName>
    </submittedName>
</protein>